<accession>A0A136IX20</accession>
<feature type="compositionally biased region" description="Low complexity" evidence="1">
    <location>
        <begin position="324"/>
        <end position="334"/>
    </location>
</feature>
<feature type="compositionally biased region" description="Basic and acidic residues" evidence="1">
    <location>
        <begin position="52"/>
        <end position="62"/>
    </location>
</feature>
<feature type="region of interest" description="Disordered" evidence="1">
    <location>
        <begin position="372"/>
        <end position="483"/>
    </location>
</feature>
<evidence type="ECO:0000313" key="2">
    <source>
        <dbReference type="EMBL" id="KXJ89448.1"/>
    </source>
</evidence>
<dbReference type="Proteomes" id="UP000070501">
    <property type="component" value="Unassembled WGS sequence"/>
</dbReference>
<evidence type="ECO:0000313" key="3">
    <source>
        <dbReference type="Proteomes" id="UP000070501"/>
    </source>
</evidence>
<feature type="compositionally biased region" description="Polar residues" evidence="1">
    <location>
        <begin position="85"/>
        <end position="94"/>
    </location>
</feature>
<proteinExistence type="predicted"/>
<feature type="compositionally biased region" description="Polar residues" evidence="1">
    <location>
        <begin position="26"/>
        <end position="44"/>
    </location>
</feature>
<gene>
    <name evidence="2" type="ORF">Micbo1qcDRAFT_212857</name>
</gene>
<feature type="region of interest" description="Disordered" evidence="1">
    <location>
        <begin position="274"/>
        <end position="299"/>
    </location>
</feature>
<dbReference type="AlphaFoldDB" id="A0A136IX20"/>
<feature type="compositionally biased region" description="Low complexity" evidence="1">
    <location>
        <begin position="197"/>
        <end position="207"/>
    </location>
</feature>
<feature type="region of interest" description="Disordered" evidence="1">
    <location>
        <begin position="515"/>
        <end position="563"/>
    </location>
</feature>
<organism evidence="2 3">
    <name type="scientific">Microdochium bolleyi</name>
    <dbReference type="NCBI Taxonomy" id="196109"/>
    <lineage>
        <taxon>Eukaryota</taxon>
        <taxon>Fungi</taxon>
        <taxon>Dikarya</taxon>
        <taxon>Ascomycota</taxon>
        <taxon>Pezizomycotina</taxon>
        <taxon>Sordariomycetes</taxon>
        <taxon>Xylariomycetidae</taxon>
        <taxon>Xylariales</taxon>
        <taxon>Microdochiaceae</taxon>
        <taxon>Microdochium</taxon>
    </lineage>
</organism>
<feature type="compositionally biased region" description="Basic and acidic residues" evidence="1">
    <location>
        <begin position="96"/>
        <end position="112"/>
    </location>
</feature>
<feature type="region of interest" description="Disordered" evidence="1">
    <location>
        <begin position="1"/>
        <end position="160"/>
    </location>
</feature>
<reference evidence="3" key="1">
    <citation type="submission" date="2016-02" db="EMBL/GenBank/DDBJ databases">
        <title>Draft genome sequence of Microdochium bolleyi, a fungal endophyte of beachgrass.</title>
        <authorList>
            <consortium name="DOE Joint Genome Institute"/>
            <person name="David A.S."/>
            <person name="May G."/>
            <person name="Haridas S."/>
            <person name="Lim J."/>
            <person name="Wang M."/>
            <person name="Labutti K."/>
            <person name="Lipzen A."/>
            <person name="Barry K."/>
            <person name="Grigoriev I.V."/>
        </authorList>
    </citation>
    <scope>NUCLEOTIDE SEQUENCE [LARGE SCALE GENOMIC DNA]</scope>
    <source>
        <strain evidence="3">J235TASD1</strain>
    </source>
</reference>
<feature type="compositionally biased region" description="Low complexity" evidence="1">
    <location>
        <begin position="450"/>
        <end position="470"/>
    </location>
</feature>
<feature type="region of interest" description="Disordered" evidence="1">
    <location>
        <begin position="197"/>
        <end position="233"/>
    </location>
</feature>
<dbReference type="OrthoDB" id="10684387at2759"/>
<feature type="region of interest" description="Disordered" evidence="1">
    <location>
        <begin position="314"/>
        <end position="334"/>
    </location>
</feature>
<keyword evidence="3" id="KW-1185">Reference proteome</keyword>
<sequence>MCFDLKKTRRSRERSCGGSSPPPRAHSQTRNSSYPDETISTVDSTYRPPPRLADRRILERASRPRRSSLPGHVTARDSLDIGSVRDNSARQSPTFYHHDDSDLNAPRSREASLHVATPRPEEQQSRASSSDHKNKGNGTDNDSHGPPMTPPRSRGNCGPTVRMLKASVNSRYLPGNHPFTQPAQASNVTFSENVEIINSSSNSSPPSGRISKTSGPRGPRPYPGSILRNTSNYEPYRPVASIEEEDTDKSQLSVQRQRIVQRLADQGFYHPSYDAYTTGSNKTSSSPVPPSPSSSSIYSTDTVTLVDDSAATHTDARGSSGFQGPAASSTAGCAAGSANTFTATPACGHADIAFRDAAASAAFLAEVEAHRDYPTPPTTGDMPSWIPRDVSPIRSSSSSSSSSPSLPSSPPELPTALYPPPPPAPATPSPTPSTRRANANHHQRDFSYSTTPPRMTAATPTSANTPARSSGYGAVVAPNRTSPGGQTSYIQAGEWFGNRTGGLATPIRGRNAAVAAATRSSGSPSGSGGIHRHPDAQLDEDEHHDEFYGDGDGVGKSKKGRGE</sequence>
<protein>
    <submittedName>
        <fullName evidence="2">Uncharacterized protein</fullName>
    </submittedName>
</protein>
<evidence type="ECO:0000256" key="1">
    <source>
        <dbReference type="SAM" id="MobiDB-lite"/>
    </source>
</evidence>
<name>A0A136IX20_9PEZI</name>
<dbReference type="InParanoid" id="A0A136IX20"/>
<feature type="compositionally biased region" description="Pro residues" evidence="1">
    <location>
        <begin position="407"/>
        <end position="431"/>
    </location>
</feature>
<feature type="compositionally biased region" description="Low complexity" evidence="1">
    <location>
        <begin position="392"/>
        <end position="406"/>
    </location>
</feature>
<feature type="compositionally biased region" description="Basic and acidic residues" evidence="1">
    <location>
        <begin position="119"/>
        <end position="134"/>
    </location>
</feature>
<dbReference type="EMBL" id="KQ964255">
    <property type="protein sequence ID" value="KXJ89448.1"/>
    <property type="molecule type" value="Genomic_DNA"/>
</dbReference>